<dbReference type="EMBL" id="JADOUA010000001">
    <property type="protein sequence ID" value="MBG6089838.1"/>
    <property type="molecule type" value="Genomic_DNA"/>
</dbReference>
<sequence>MDTTRALFQSLAAETAARSTQLAELGIGRFVAGDPRHGLPAITVTVEEAATVIADNTTRAAIEHVAREGRKNGVFLSVANASRVRA</sequence>
<evidence type="ECO:0000313" key="2">
    <source>
        <dbReference type="Proteomes" id="UP000614047"/>
    </source>
</evidence>
<dbReference type="Gene3D" id="3.40.50.300">
    <property type="entry name" value="P-loop containing nucleotide triphosphate hydrolases"/>
    <property type="match status" value="1"/>
</dbReference>
<reference evidence="1" key="1">
    <citation type="submission" date="2020-11" db="EMBL/GenBank/DDBJ databases">
        <title>Sequencing the genomes of 1000 actinobacteria strains.</title>
        <authorList>
            <person name="Klenk H.-P."/>
        </authorList>
    </citation>
    <scope>NUCLEOTIDE SEQUENCE</scope>
    <source>
        <strain evidence="1">DSM 43175</strain>
    </source>
</reference>
<protein>
    <submittedName>
        <fullName evidence="1">Uncharacterized protein</fullName>
    </submittedName>
</protein>
<dbReference type="AlphaFoldDB" id="A0A931GJK6"/>
<comment type="caution">
    <text evidence="1">The sequence shown here is derived from an EMBL/GenBank/DDBJ whole genome shotgun (WGS) entry which is preliminary data.</text>
</comment>
<accession>A0A931GJK6</accession>
<dbReference type="InterPro" id="IPR027417">
    <property type="entry name" value="P-loop_NTPase"/>
</dbReference>
<dbReference type="RefSeq" id="WP_197012382.1">
    <property type="nucleotide sequence ID" value="NZ_BAABES010000010.1"/>
</dbReference>
<gene>
    <name evidence="1" type="ORF">IW256_003951</name>
</gene>
<organism evidence="1 2">
    <name type="scientific">Actinomadura viridis</name>
    <dbReference type="NCBI Taxonomy" id="58110"/>
    <lineage>
        <taxon>Bacteria</taxon>
        <taxon>Bacillati</taxon>
        <taxon>Actinomycetota</taxon>
        <taxon>Actinomycetes</taxon>
        <taxon>Streptosporangiales</taxon>
        <taxon>Thermomonosporaceae</taxon>
        <taxon>Actinomadura</taxon>
    </lineage>
</organism>
<proteinExistence type="predicted"/>
<evidence type="ECO:0000313" key="1">
    <source>
        <dbReference type="EMBL" id="MBG6089838.1"/>
    </source>
</evidence>
<dbReference type="Proteomes" id="UP000614047">
    <property type="component" value="Unassembled WGS sequence"/>
</dbReference>
<keyword evidence="2" id="KW-1185">Reference proteome</keyword>
<name>A0A931GJK6_9ACTN</name>